<dbReference type="RefSeq" id="WP_190916106.1">
    <property type="nucleotide sequence ID" value="NZ_JACXIZ010000013.1"/>
</dbReference>
<feature type="binding site" evidence="9">
    <location>
        <position position="287"/>
    </location>
    <ligand>
        <name>substrate</name>
    </ligand>
</feature>
<dbReference type="EMBL" id="JACXIZ010000013">
    <property type="protein sequence ID" value="MBD2844959.1"/>
    <property type="molecule type" value="Genomic_DNA"/>
</dbReference>
<feature type="domain" description="Proline dehydrogenase" evidence="11">
    <location>
        <begin position="44"/>
        <end position="298"/>
    </location>
</feature>
<evidence type="ECO:0000256" key="9">
    <source>
        <dbReference type="PIRSR" id="PIRSR000196-1"/>
    </source>
</evidence>
<feature type="binding site" evidence="10">
    <location>
        <position position="133"/>
    </location>
    <ligand>
        <name>FAD</name>
        <dbReference type="ChEBI" id="CHEBI:57692"/>
    </ligand>
</feature>
<keyword evidence="7" id="KW-0642">Proline metabolism</keyword>
<evidence type="ECO:0000256" key="2">
    <source>
        <dbReference type="ARBA" id="ARBA00012695"/>
    </source>
</evidence>
<name>A0A927BSZ4_9BACL</name>
<feature type="binding site" evidence="10">
    <location>
        <begin position="185"/>
        <end position="187"/>
    </location>
    <ligand>
        <name>FAD</name>
        <dbReference type="ChEBI" id="CHEBI:57692"/>
    </ligand>
</feature>
<organism evidence="12 13">
    <name type="scientific">Paenibacillus sabuli</name>
    <dbReference type="NCBI Taxonomy" id="2772509"/>
    <lineage>
        <taxon>Bacteria</taxon>
        <taxon>Bacillati</taxon>
        <taxon>Bacillota</taxon>
        <taxon>Bacilli</taxon>
        <taxon>Bacillales</taxon>
        <taxon>Paenibacillaceae</taxon>
        <taxon>Paenibacillus</taxon>
    </lineage>
</organism>
<sequence>MDNVMRAALQRLGRSRSATRLARRYGLRLGASRFVAGVRLEEALDAVGRLNAAGKAATLDYLGEFAGSEPEADRAAAMCVRILEGIAARGADANLSLKLSSLGLDLDRGRCVARLRGILQEAWRLRSFVRLDMEDSPRCEATIGIYRELRRSCDHVGVAVQAYLYRSMADIRTLAAAGSNVRLVKGAYKEPEEVAFPHKADVDAQFAEMIEHHLAYGRYTAIATHDRAIVERAKAWIAAHGTPRTRFEFQMLYGIGEALQDELVREGYKVRVYVPFGEDWYGYFMRRLAERPANVWFVLRNLRR</sequence>
<keyword evidence="4 10" id="KW-0547">Nucleotide-binding</keyword>
<evidence type="ECO:0000259" key="11">
    <source>
        <dbReference type="Pfam" id="PF01619"/>
    </source>
</evidence>
<dbReference type="GO" id="GO:0000166">
    <property type="term" value="F:nucleotide binding"/>
    <property type="evidence" value="ECO:0007669"/>
    <property type="project" value="UniProtKB-KW"/>
</dbReference>
<dbReference type="PANTHER" id="PTHR13914:SF0">
    <property type="entry name" value="PROLINE DEHYDROGENASE 1, MITOCHONDRIAL"/>
    <property type="match status" value="1"/>
</dbReference>
<evidence type="ECO:0000256" key="8">
    <source>
        <dbReference type="ARBA" id="ARBA00048779"/>
    </source>
</evidence>
<reference evidence="12" key="1">
    <citation type="submission" date="2020-09" db="EMBL/GenBank/DDBJ databases">
        <title>A novel bacterium of genus Paenibacillus, isolated from South China Sea.</title>
        <authorList>
            <person name="Huang H."/>
            <person name="Mo K."/>
            <person name="Hu Y."/>
        </authorList>
    </citation>
    <scope>NUCLEOTIDE SEQUENCE</scope>
    <source>
        <strain evidence="12">IB182496</strain>
    </source>
</reference>
<evidence type="ECO:0000256" key="6">
    <source>
        <dbReference type="ARBA" id="ARBA00023002"/>
    </source>
</evidence>
<gene>
    <name evidence="12" type="ORF">IDH44_07140</name>
</gene>
<dbReference type="AlphaFoldDB" id="A0A927BSZ4"/>
<evidence type="ECO:0000256" key="5">
    <source>
        <dbReference type="ARBA" id="ARBA00022827"/>
    </source>
</evidence>
<evidence type="ECO:0000256" key="1">
    <source>
        <dbReference type="ARBA" id="ARBA00004739"/>
    </source>
</evidence>
<comment type="cofactor">
    <cofactor evidence="10">
        <name>FAD</name>
        <dbReference type="ChEBI" id="CHEBI:57692"/>
    </cofactor>
    <text evidence="10">Binds 1 FAD per subunit.</text>
</comment>
<comment type="catalytic activity">
    <reaction evidence="8">
        <text>L-proline + a quinone = (S)-1-pyrroline-5-carboxylate + a quinol + H(+)</text>
        <dbReference type="Rhea" id="RHEA:23784"/>
        <dbReference type="ChEBI" id="CHEBI:15378"/>
        <dbReference type="ChEBI" id="CHEBI:17388"/>
        <dbReference type="ChEBI" id="CHEBI:24646"/>
        <dbReference type="ChEBI" id="CHEBI:60039"/>
        <dbReference type="ChEBI" id="CHEBI:132124"/>
        <dbReference type="EC" id="1.5.5.2"/>
    </reaction>
</comment>
<dbReference type="GO" id="GO:0010133">
    <property type="term" value="P:L-proline catabolic process to L-glutamate"/>
    <property type="evidence" value="ECO:0007669"/>
    <property type="project" value="InterPro"/>
</dbReference>
<dbReference type="InterPro" id="IPR008219">
    <property type="entry name" value="PRODH_bac_arc"/>
</dbReference>
<dbReference type="PIRSF" id="PIRSF000196">
    <property type="entry name" value="Pro_dehydrog"/>
    <property type="match status" value="1"/>
</dbReference>
<feature type="binding site" evidence="9">
    <location>
        <position position="98"/>
    </location>
    <ligand>
        <name>substrate</name>
    </ligand>
</feature>
<evidence type="ECO:0000256" key="4">
    <source>
        <dbReference type="ARBA" id="ARBA00022741"/>
    </source>
</evidence>
<dbReference type="Gene3D" id="3.20.20.220">
    <property type="match status" value="1"/>
</dbReference>
<feature type="binding site" evidence="9">
    <location>
        <position position="286"/>
    </location>
    <ligand>
        <name>substrate</name>
    </ligand>
</feature>
<keyword evidence="5 10" id="KW-0274">FAD</keyword>
<keyword evidence="6" id="KW-0560">Oxidoreductase</keyword>
<dbReference type="PANTHER" id="PTHR13914">
    <property type="entry name" value="PROLINE OXIDASE"/>
    <property type="match status" value="1"/>
</dbReference>
<feature type="binding site" evidence="10">
    <location>
        <begin position="224"/>
        <end position="225"/>
    </location>
    <ligand>
        <name>FAD</name>
        <dbReference type="ChEBI" id="CHEBI:57692"/>
    </ligand>
</feature>
<dbReference type="EC" id="1.5.5.2" evidence="2"/>
<proteinExistence type="predicted"/>
<evidence type="ECO:0000313" key="12">
    <source>
        <dbReference type="EMBL" id="MBD2844959.1"/>
    </source>
</evidence>
<dbReference type="Pfam" id="PF01619">
    <property type="entry name" value="Pro_dh"/>
    <property type="match status" value="1"/>
</dbReference>
<comment type="pathway">
    <text evidence="1">Amino-acid degradation; L-proline degradation into L-glutamate; L-glutamate from L-proline: step 1/2.</text>
</comment>
<evidence type="ECO:0000256" key="7">
    <source>
        <dbReference type="ARBA" id="ARBA00023062"/>
    </source>
</evidence>
<feature type="binding site" evidence="10">
    <location>
        <position position="199"/>
    </location>
    <ligand>
        <name>FAD</name>
        <dbReference type="ChEBI" id="CHEBI:57692"/>
    </ligand>
</feature>
<dbReference type="InterPro" id="IPR015659">
    <property type="entry name" value="Proline_oxidase"/>
</dbReference>
<dbReference type="Proteomes" id="UP000621560">
    <property type="component" value="Unassembled WGS sequence"/>
</dbReference>
<evidence type="ECO:0000313" key="13">
    <source>
        <dbReference type="Proteomes" id="UP000621560"/>
    </source>
</evidence>
<protein>
    <recommendedName>
        <fullName evidence="2">proline dehydrogenase</fullName>
        <ecNumber evidence="2">1.5.5.2</ecNumber>
    </recommendedName>
</protein>
<accession>A0A927BSZ4</accession>
<dbReference type="InterPro" id="IPR029041">
    <property type="entry name" value="FAD-linked_oxidoreductase-like"/>
</dbReference>
<evidence type="ECO:0000256" key="3">
    <source>
        <dbReference type="ARBA" id="ARBA00022630"/>
    </source>
</evidence>
<dbReference type="InterPro" id="IPR002872">
    <property type="entry name" value="Proline_DH_dom"/>
</dbReference>
<comment type="caution">
    <text evidence="12">The sequence shown here is derived from an EMBL/GenBank/DDBJ whole genome shotgun (WGS) entry which is preliminary data.</text>
</comment>
<keyword evidence="13" id="KW-1185">Reference proteome</keyword>
<dbReference type="SUPFAM" id="SSF51730">
    <property type="entry name" value="FAD-linked oxidoreductase"/>
    <property type="match status" value="1"/>
</dbReference>
<dbReference type="GO" id="GO:0004657">
    <property type="term" value="F:proline dehydrogenase activity"/>
    <property type="evidence" value="ECO:0007669"/>
    <property type="project" value="UniProtKB-EC"/>
</dbReference>
<keyword evidence="3" id="KW-0285">Flavoprotein</keyword>
<feature type="binding site" evidence="10">
    <location>
        <position position="161"/>
    </location>
    <ligand>
        <name>FAD</name>
        <dbReference type="ChEBI" id="CHEBI:57692"/>
    </ligand>
</feature>
<evidence type="ECO:0000256" key="10">
    <source>
        <dbReference type="PIRSR" id="PIRSR000196-2"/>
    </source>
</evidence>